<feature type="region of interest" description="Disordered" evidence="1">
    <location>
        <begin position="121"/>
        <end position="149"/>
    </location>
</feature>
<dbReference type="KEGG" id="saga:M5M_08320"/>
<proteinExistence type="predicted"/>
<feature type="compositionally biased region" description="Low complexity" evidence="1">
    <location>
        <begin position="124"/>
        <end position="137"/>
    </location>
</feature>
<reference evidence="2 3" key="1">
    <citation type="journal article" date="2013" name="Genome Announc.">
        <title>Complete genome sequence of Simiduia agarivorans SA1(T), a marine bacterium able to degrade a variety of polysaccharides.</title>
        <authorList>
            <person name="Lin S.Y."/>
            <person name="Shieh W.Y."/>
            <person name="Chen J.S."/>
            <person name="Tang S.L."/>
        </authorList>
    </citation>
    <scope>NUCLEOTIDE SEQUENCE [LARGE SCALE GENOMIC DNA]</scope>
    <source>
        <strain evidence="3">DSM 21679 / JCM 13881 / BCRC 17597 / SA1</strain>
    </source>
</reference>
<protein>
    <submittedName>
        <fullName evidence="2">Uncharacterized protein</fullName>
    </submittedName>
</protein>
<feature type="compositionally biased region" description="Low complexity" evidence="1">
    <location>
        <begin position="187"/>
        <end position="207"/>
    </location>
</feature>
<accession>K4KLB8</accession>
<dbReference type="Proteomes" id="UP000000466">
    <property type="component" value="Chromosome"/>
</dbReference>
<dbReference type="AlphaFoldDB" id="K4KLB8"/>
<sequence length="267" mass="29253">MIVFSATHKASGRAFVGSCRVDLDFHWAMLLTQAEEGVPGPLYDLLRTEGADGFDVAEYADADNARELSALCREAQEELQAELIRSVTQRKEVTATIDKSLLEGTDEDADDDLDGWLQDRRQQQEQQQLQQKQKPQPLQTPDPVPVNPATTSVALRQTKSTEDAADMRALIASIEARRKSQLKSSGPAKSVRSASKASSRKPASGGKAKVESAAARERRIKAALAEEKAAREAAKQRKVAAEADDMAALMARLDARTKVAESIRRRR</sequence>
<dbReference type="eggNOG" id="ENOG50336WQ">
    <property type="taxonomic scope" value="Bacteria"/>
</dbReference>
<dbReference type="EMBL" id="CP003746">
    <property type="protein sequence ID" value="AFU98853.1"/>
    <property type="molecule type" value="Genomic_DNA"/>
</dbReference>
<name>K4KLB8_SIMAS</name>
<organism evidence="2 3">
    <name type="scientific">Simiduia agarivorans (strain DSM 21679 / JCM 13881 / BCRC 17597 / SA1)</name>
    <dbReference type="NCBI Taxonomy" id="1117647"/>
    <lineage>
        <taxon>Bacteria</taxon>
        <taxon>Pseudomonadati</taxon>
        <taxon>Pseudomonadota</taxon>
        <taxon>Gammaproteobacteria</taxon>
        <taxon>Cellvibrionales</taxon>
        <taxon>Cellvibrionaceae</taxon>
        <taxon>Simiduia</taxon>
    </lineage>
</organism>
<dbReference type="RefSeq" id="WP_015047018.1">
    <property type="nucleotide sequence ID" value="NC_018868.3"/>
</dbReference>
<evidence type="ECO:0000313" key="3">
    <source>
        <dbReference type="Proteomes" id="UP000000466"/>
    </source>
</evidence>
<dbReference type="OrthoDB" id="5734086at2"/>
<evidence type="ECO:0000256" key="1">
    <source>
        <dbReference type="SAM" id="MobiDB-lite"/>
    </source>
</evidence>
<dbReference type="HOGENOM" id="CLU_1041688_0_0_6"/>
<keyword evidence="3" id="KW-1185">Reference proteome</keyword>
<evidence type="ECO:0000313" key="2">
    <source>
        <dbReference type="EMBL" id="AFU98853.1"/>
    </source>
</evidence>
<feature type="region of interest" description="Disordered" evidence="1">
    <location>
        <begin position="178"/>
        <end position="216"/>
    </location>
</feature>
<gene>
    <name evidence="2" type="ordered locus">M5M_08320</name>
</gene>